<evidence type="ECO:0000256" key="3">
    <source>
        <dbReference type="SAM" id="Phobius"/>
    </source>
</evidence>
<evidence type="ECO:0000256" key="2">
    <source>
        <dbReference type="SAM" id="MobiDB-lite"/>
    </source>
</evidence>
<keyword evidence="3" id="KW-0812">Transmembrane</keyword>
<protein>
    <submittedName>
        <fullName evidence="5">Transcriptional regulator, helix-turn-helix XRE-family</fullName>
    </submittedName>
</protein>
<evidence type="ECO:0000313" key="6">
    <source>
        <dbReference type="Proteomes" id="UP000003346"/>
    </source>
</evidence>
<dbReference type="Gene3D" id="1.10.260.40">
    <property type="entry name" value="lambda repressor-like DNA-binding domains"/>
    <property type="match status" value="1"/>
</dbReference>
<feature type="domain" description="HTH cro/C1-type" evidence="4">
    <location>
        <begin position="7"/>
        <end position="60"/>
    </location>
</feature>
<keyword evidence="3" id="KW-1133">Transmembrane helix</keyword>
<keyword evidence="1" id="KW-0238">DNA-binding</keyword>
<evidence type="ECO:0000259" key="4">
    <source>
        <dbReference type="PROSITE" id="PS50943"/>
    </source>
</evidence>
<dbReference type="Proteomes" id="UP000003346">
    <property type="component" value="Unassembled WGS sequence"/>
</dbReference>
<feature type="region of interest" description="Disordered" evidence="2">
    <location>
        <begin position="1"/>
        <end position="20"/>
    </location>
</feature>
<gene>
    <name evidence="5" type="ORF">OENOO_62052</name>
</gene>
<dbReference type="GO" id="GO:0003677">
    <property type="term" value="F:DNA binding"/>
    <property type="evidence" value="ECO:0007669"/>
    <property type="project" value="UniProtKB-KW"/>
</dbReference>
<dbReference type="SMART" id="SM00530">
    <property type="entry name" value="HTH_XRE"/>
    <property type="match status" value="1"/>
</dbReference>
<evidence type="ECO:0000313" key="5">
    <source>
        <dbReference type="EMBL" id="EAV39106.1"/>
    </source>
</evidence>
<proteinExistence type="predicted"/>
<accession>A0NKA2</accession>
<feature type="transmembrane region" description="Helical" evidence="3">
    <location>
        <begin position="111"/>
        <end position="132"/>
    </location>
</feature>
<dbReference type="PANTHER" id="PTHR46558">
    <property type="entry name" value="TRACRIPTIONAL REGULATORY PROTEIN-RELATED-RELATED"/>
    <property type="match status" value="1"/>
</dbReference>
<dbReference type="HOGENOM" id="CLU_066192_2_4_9"/>
<dbReference type="PROSITE" id="PS50943">
    <property type="entry name" value="HTH_CROC1"/>
    <property type="match status" value="1"/>
</dbReference>
<sequence>MAIGQKLQEQRQRNGLSQQQVAQKLNVTRQTVSSWEKDRTIPDPNSLKKLSKIYHETNILDTQKDNKNKQSDEGLIILTLALVTFVIMPFGLLATPIIIKRNKDTNRYYHLIYFVAISSFLVNLLILIAIIADRFNWGIVSYH</sequence>
<feature type="transmembrane region" description="Helical" evidence="3">
    <location>
        <begin position="75"/>
        <end position="99"/>
    </location>
</feature>
<dbReference type="EMBL" id="AAUV01000057">
    <property type="protein sequence ID" value="EAV39106.1"/>
    <property type="molecule type" value="Genomic_DNA"/>
</dbReference>
<dbReference type="AlphaFoldDB" id="A0NKA2"/>
<dbReference type="InterPro" id="IPR010982">
    <property type="entry name" value="Lambda_DNA-bd_dom_sf"/>
</dbReference>
<name>A0NKA2_OENOE</name>
<dbReference type="Pfam" id="PF01381">
    <property type="entry name" value="HTH_3"/>
    <property type="match status" value="1"/>
</dbReference>
<organism evidence="5 6">
    <name type="scientific">Oenococcus oeni ATCC BAA-1163</name>
    <dbReference type="NCBI Taxonomy" id="379360"/>
    <lineage>
        <taxon>Bacteria</taxon>
        <taxon>Bacillati</taxon>
        <taxon>Bacillota</taxon>
        <taxon>Bacilli</taxon>
        <taxon>Lactobacillales</taxon>
        <taxon>Lactobacillaceae</taxon>
        <taxon>Oenococcus</taxon>
    </lineage>
</organism>
<reference evidence="5 6" key="1">
    <citation type="submission" date="2006-11" db="EMBL/GenBank/DDBJ databases">
        <authorList>
            <consortium name="Laboratoire de Microbiologie (Universite Bourgogne)"/>
            <consortium name="GENOME Express"/>
            <consortium name="UMR Oenologie Ampelologie (Universite Bordeaux 2)"/>
            <person name="Guzzo J."/>
        </authorList>
    </citation>
    <scope>NUCLEOTIDE SEQUENCE [LARGE SCALE GENOMIC DNA]</scope>
    <source>
        <strain evidence="5 6">ATCC BAA-1163</strain>
    </source>
</reference>
<comment type="caution">
    <text evidence="5">The sequence shown here is derived from an EMBL/GenBank/DDBJ whole genome shotgun (WGS) entry which is preliminary data.</text>
</comment>
<evidence type="ECO:0000256" key="1">
    <source>
        <dbReference type="ARBA" id="ARBA00023125"/>
    </source>
</evidence>
<dbReference type="CDD" id="cd00093">
    <property type="entry name" value="HTH_XRE"/>
    <property type="match status" value="1"/>
</dbReference>
<keyword evidence="3" id="KW-0472">Membrane</keyword>
<dbReference type="InterPro" id="IPR001387">
    <property type="entry name" value="Cro/C1-type_HTH"/>
</dbReference>
<dbReference type="SUPFAM" id="SSF47413">
    <property type="entry name" value="lambda repressor-like DNA-binding domains"/>
    <property type="match status" value="1"/>
</dbReference>
<dbReference type="PANTHER" id="PTHR46558:SF13">
    <property type="entry name" value="HTH-TYPE TRANSCRIPTIONAL REGULATOR IMMR"/>
    <property type="match status" value="1"/>
</dbReference>